<keyword evidence="2" id="KW-0328">Glycosyltransferase</keyword>
<dbReference type="InParanoid" id="A0A6I9U283"/>
<evidence type="ECO:0000256" key="1">
    <source>
        <dbReference type="ARBA" id="ARBA00004323"/>
    </source>
</evidence>
<proteinExistence type="predicted"/>
<dbReference type="Gramene" id="SIN_1023073.t">
    <property type="protein sequence ID" value="SIN_1023073.t"/>
    <property type="gene ID" value="SIN_1023073"/>
</dbReference>
<protein>
    <submittedName>
        <fullName evidence="11">Uncharacterized protein LOC105169268</fullName>
    </submittedName>
</protein>
<evidence type="ECO:0000313" key="11">
    <source>
        <dbReference type="RefSeq" id="XP_011087935.1"/>
    </source>
</evidence>
<evidence type="ECO:0000256" key="6">
    <source>
        <dbReference type="ARBA" id="ARBA00023136"/>
    </source>
</evidence>
<dbReference type="AlphaFoldDB" id="A0A6I9U283"/>
<name>A0A6I9U283_SESIN</name>
<organism evidence="10 11">
    <name type="scientific">Sesamum indicum</name>
    <name type="common">Oriental sesame</name>
    <name type="synonym">Sesamum orientale</name>
    <dbReference type="NCBI Taxonomy" id="4182"/>
    <lineage>
        <taxon>Eukaryota</taxon>
        <taxon>Viridiplantae</taxon>
        <taxon>Streptophyta</taxon>
        <taxon>Embryophyta</taxon>
        <taxon>Tracheophyta</taxon>
        <taxon>Spermatophyta</taxon>
        <taxon>Magnoliopsida</taxon>
        <taxon>eudicotyledons</taxon>
        <taxon>Gunneridae</taxon>
        <taxon>Pentapetalae</taxon>
        <taxon>asterids</taxon>
        <taxon>lamiids</taxon>
        <taxon>Lamiales</taxon>
        <taxon>Pedaliaceae</taxon>
        <taxon>Sesamum</taxon>
    </lineage>
</organism>
<feature type="transmembrane region" description="Helical" evidence="8">
    <location>
        <begin position="31"/>
        <end position="48"/>
    </location>
</feature>
<dbReference type="GO" id="GO:0000139">
    <property type="term" value="C:Golgi membrane"/>
    <property type="evidence" value="ECO:0007669"/>
    <property type="project" value="UniProtKB-SubCell"/>
</dbReference>
<dbReference type="GO" id="GO:0016763">
    <property type="term" value="F:pentosyltransferase activity"/>
    <property type="evidence" value="ECO:0007669"/>
    <property type="project" value="UniProtKB-ARBA"/>
</dbReference>
<dbReference type="GeneID" id="105169268"/>
<dbReference type="Pfam" id="PF04577">
    <property type="entry name" value="Glyco_transf_61"/>
    <property type="match status" value="1"/>
</dbReference>
<dbReference type="InterPro" id="IPR049625">
    <property type="entry name" value="Glyco_transf_61_cat"/>
</dbReference>
<comment type="subcellular location">
    <subcellularLocation>
        <location evidence="1">Golgi apparatus membrane</location>
        <topology evidence="1">Single-pass type II membrane protein</topology>
    </subcellularLocation>
</comment>
<keyword evidence="4 8" id="KW-0812">Transmembrane</keyword>
<keyword evidence="7" id="KW-0325">Glycoprotein</keyword>
<evidence type="ECO:0000256" key="7">
    <source>
        <dbReference type="ARBA" id="ARBA00023180"/>
    </source>
</evidence>
<keyword evidence="3" id="KW-0808">Transferase</keyword>
<keyword evidence="6 8" id="KW-0472">Membrane</keyword>
<evidence type="ECO:0000256" key="4">
    <source>
        <dbReference type="ARBA" id="ARBA00022692"/>
    </source>
</evidence>
<reference evidence="11" key="1">
    <citation type="submission" date="2025-08" db="UniProtKB">
        <authorList>
            <consortium name="RefSeq"/>
        </authorList>
    </citation>
    <scope>IDENTIFICATION</scope>
</reference>
<keyword evidence="5 8" id="KW-1133">Transmembrane helix</keyword>
<gene>
    <name evidence="11" type="primary">LOC105169268</name>
</gene>
<dbReference type="PANTHER" id="PTHR20961">
    <property type="entry name" value="GLYCOSYLTRANSFERASE"/>
    <property type="match status" value="1"/>
</dbReference>
<evidence type="ECO:0000256" key="8">
    <source>
        <dbReference type="SAM" id="Phobius"/>
    </source>
</evidence>
<dbReference type="OrthoDB" id="529273at2759"/>
<accession>A0A6I9U283</accession>
<dbReference type="Proteomes" id="UP000504604">
    <property type="component" value="Linkage group LG8"/>
</dbReference>
<evidence type="ECO:0000313" key="10">
    <source>
        <dbReference type="Proteomes" id="UP000504604"/>
    </source>
</evidence>
<evidence type="ECO:0000259" key="9">
    <source>
        <dbReference type="Pfam" id="PF04577"/>
    </source>
</evidence>
<dbReference type="RefSeq" id="XP_011087935.1">
    <property type="nucleotide sequence ID" value="XM_011089633.2"/>
</dbReference>
<keyword evidence="10" id="KW-1185">Reference proteome</keyword>
<evidence type="ECO:0000256" key="5">
    <source>
        <dbReference type="ARBA" id="ARBA00022989"/>
    </source>
</evidence>
<evidence type="ECO:0000256" key="3">
    <source>
        <dbReference type="ARBA" id="ARBA00022679"/>
    </source>
</evidence>
<feature type="domain" description="Glycosyltransferase 61 catalytic" evidence="9">
    <location>
        <begin position="317"/>
        <end position="392"/>
    </location>
</feature>
<evidence type="ECO:0000256" key="2">
    <source>
        <dbReference type="ARBA" id="ARBA00022676"/>
    </source>
</evidence>
<sequence>MAKPCSESGAIPCYKHPRKAPSFISLHSPKLFIYLLPIFAILFVLFHIQALQTPPSSSWDFISTGRFSTVSIDCTINCSQELKSMASKLQEAVTFLPLKDLRYSSRPLQGHTWFMSSMPDTHEKGEVQYQEFPSKASKGRVLCLKGRDTHDGSWNLYALAWPQILPPNATLLKGLTFVSYNHYNYDNIWHGLSSAVPFIAWHIKNKCSAPPTRWVLYHWGELRTTMGPWLNPLMEATFGEPSNIEKFNGIGGGYMTDPACFEKAVVMRHNEGGMSREKRLQVYDLLRCKARVFCNVSSEGRFPEVDEKGFPMIGMTLFMRRGPRSFKNESAVIGIFKKACRNVDGCRLTVAYANNLTFCQQVKLMSSTDILVSPHGAQLTNMFLMDRNSSVMEFFPKGWLKLAGIGQYVYHWIASWSGMNHRGAWRDPGGDRCPFPDDDRRCMSIYKKSRIGYNESYFSEWARSVLSDVKLRKAQDISRKSRIPVSGSCGC</sequence>
<dbReference type="PANTHER" id="PTHR20961:SF38">
    <property type="entry name" value="PROTEIN O-LINKED-MANNOSE BETA-1,4-N-ACETYLGLUCOSAMINYLTRANSFERASE 2"/>
    <property type="match status" value="1"/>
</dbReference>
<dbReference type="KEGG" id="sind:105169268"/>
<dbReference type="InterPro" id="IPR007657">
    <property type="entry name" value="Glycosyltransferase_61"/>
</dbReference>